<evidence type="ECO:0000313" key="3">
    <source>
        <dbReference type="Proteomes" id="UP000036106"/>
    </source>
</evidence>
<keyword evidence="3" id="KW-1185">Reference proteome</keyword>
<dbReference type="Pfam" id="PF05368">
    <property type="entry name" value="NmrA"/>
    <property type="match status" value="1"/>
</dbReference>
<dbReference type="SUPFAM" id="SSF51735">
    <property type="entry name" value="NAD(P)-binding Rossmann-fold domains"/>
    <property type="match status" value="1"/>
</dbReference>
<sequence length="294" mass="31830">MKFVLTGSLGHIGLPLTKQLVADGHDVTVISSNKNRAASIEQLGADAKIGNMLDEKFLTDSIKGADGVYLMMSFAHSDEQGMPNQLSKIIGATYSNAIRNSGVKNVINLSSVGADQGPEVGTLHIYQNIENAINEVEGINVTHIRPTSMYYNLLGDITTIKRADAIYANYPGDVVNSYVAPEDIAPVIAERLENPKSGVNVKYVASDEKTGAEVAQILGDTIGKKVKWIEITDEQKLQSLMNAGISEELATGITRMGAAHKLDAFYADYHKNHPTLGSTKLTDFAKEFAKIYNK</sequence>
<dbReference type="Gene3D" id="3.90.25.10">
    <property type="entry name" value="UDP-galactose 4-epimerase, domain 1"/>
    <property type="match status" value="1"/>
</dbReference>
<accession>A0A0H4QGE8</accession>
<dbReference type="InterPro" id="IPR008030">
    <property type="entry name" value="NmrA-like"/>
</dbReference>
<dbReference type="PATRIC" id="fig|1007676.4.peg.1617"/>
<dbReference type="OrthoDB" id="2149806at2"/>
<dbReference type="EMBL" id="CP012034">
    <property type="protein sequence ID" value="AKP67479.1"/>
    <property type="molecule type" value="Genomic_DNA"/>
</dbReference>
<evidence type="ECO:0000313" key="2">
    <source>
        <dbReference type="EMBL" id="AKP67479.1"/>
    </source>
</evidence>
<protein>
    <recommendedName>
        <fullName evidence="1">NmrA-like domain-containing protein</fullName>
    </recommendedName>
</protein>
<dbReference type="Gene3D" id="3.40.50.720">
    <property type="entry name" value="NAD(P)-binding Rossmann-like Domain"/>
    <property type="match status" value="1"/>
</dbReference>
<dbReference type="AlphaFoldDB" id="A0A0H4QGE8"/>
<gene>
    <name evidence="2" type="ORF">ABM34_08025</name>
</gene>
<feature type="domain" description="NmrA-like" evidence="1">
    <location>
        <begin position="5"/>
        <end position="257"/>
    </location>
</feature>
<evidence type="ECO:0000259" key="1">
    <source>
        <dbReference type="Pfam" id="PF05368"/>
    </source>
</evidence>
<organism evidence="2 3">
    <name type="scientific">Companilactobacillus ginsenosidimutans</name>
    <dbReference type="NCBI Taxonomy" id="1007676"/>
    <lineage>
        <taxon>Bacteria</taxon>
        <taxon>Bacillati</taxon>
        <taxon>Bacillota</taxon>
        <taxon>Bacilli</taxon>
        <taxon>Lactobacillales</taxon>
        <taxon>Lactobacillaceae</taxon>
        <taxon>Companilactobacillus</taxon>
    </lineage>
</organism>
<dbReference type="PANTHER" id="PTHR43162">
    <property type="match status" value="1"/>
</dbReference>
<dbReference type="KEGG" id="lgn:ABM34_08025"/>
<name>A0A0H4QGE8_9LACO</name>
<proteinExistence type="predicted"/>
<dbReference type="RefSeq" id="WP_048704825.1">
    <property type="nucleotide sequence ID" value="NZ_CP012034.1"/>
</dbReference>
<dbReference type="PANTHER" id="PTHR43162:SF1">
    <property type="entry name" value="PRESTALK A DIFFERENTIATION PROTEIN A"/>
    <property type="match status" value="1"/>
</dbReference>
<dbReference type="InterPro" id="IPR051604">
    <property type="entry name" value="Ergot_Alk_Oxidoreductase"/>
</dbReference>
<reference evidence="3" key="1">
    <citation type="submission" date="2015-07" db="EMBL/GenBank/DDBJ databases">
        <title>Lactobacillus ginsenosidimutans/EMML 3141/ whole genome sequencing.</title>
        <authorList>
            <person name="Kim M.K."/>
            <person name="Im W.-T."/>
            <person name="Srinivasan S."/>
            <person name="Lee J.-J."/>
        </authorList>
    </citation>
    <scope>NUCLEOTIDE SEQUENCE [LARGE SCALE GENOMIC DNA]</scope>
    <source>
        <strain evidence="3">EMML 3041</strain>
    </source>
</reference>
<dbReference type="STRING" id="1007676.ABM34_08025"/>
<dbReference type="Proteomes" id="UP000036106">
    <property type="component" value="Chromosome"/>
</dbReference>
<dbReference type="InterPro" id="IPR036291">
    <property type="entry name" value="NAD(P)-bd_dom_sf"/>
</dbReference>